<reference evidence="3 4" key="1">
    <citation type="journal article" date="2012" name="BMC Genomics">
        <title>Comparative genomic analysis and phylogenetic position of Theileria equi.</title>
        <authorList>
            <person name="Kappmeyer L.S."/>
            <person name="Thiagarajan M."/>
            <person name="Herndon D.R."/>
            <person name="Ramsay J.D."/>
            <person name="Caler E."/>
            <person name="Djikeng A."/>
            <person name="Gillespie J.J."/>
            <person name="Lau A.O."/>
            <person name="Roalson E.H."/>
            <person name="Silva J.C."/>
            <person name="Silva M.G."/>
            <person name="Suarez C.E."/>
            <person name="Ueti M.W."/>
            <person name="Nene V.M."/>
            <person name="Mealey R.H."/>
            <person name="Knowles D.P."/>
            <person name="Brayton K.A."/>
        </authorList>
    </citation>
    <scope>NUCLEOTIDE SEQUENCE [LARGE SCALE GENOMIC DNA]</scope>
    <source>
        <strain evidence="3 4">WA</strain>
    </source>
</reference>
<keyword evidence="4" id="KW-1185">Reference proteome</keyword>
<dbReference type="OrthoDB" id="361029at2759"/>
<dbReference type="STRING" id="1537102.L0AY88"/>
<evidence type="ECO:0000256" key="1">
    <source>
        <dbReference type="ARBA" id="ARBA00009841"/>
    </source>
</evidence>
<protein>
    <recommendedName>
        <fullName evidence="5">RNA methyltransferase</fullName>
    </recommendedName>
</protein>
<accession>L0AY88</accession>
<proteinExistence type="inferred from homology"/>
<dbReference type="Proteomes" id="UP000031512">
    <property type="component" value="Chromosome 1"/>
</dbReference>
<feature type="region of interest" description="Disordered" evidence="2">
    <location>
        <begin position="1"/>
        <end position="48"/>
    </location>
</feature>
<dbReference type="InterPro" id="IPR029026">
    <property type="entry name" value="tRNA_m1G_MTases_N"/>
</dbReference>
<dbReference type="PANTHER" id="PTHR12150:SF13">
    <property type="entry name" value="METHYLTRANSFERASE C9ORF114-RELATED"/>
    <property type="match status" value="1"/>
</dbReference>
<dbReference type="eggNOG" id="KOG3925">
    <property type="taxonomic scope" value="Eukaryota"/>
</dbReference>
<evidence type="ECO:0008006" key="5">
    <source>
        <dbReference type="Google" id="ProtNLM"/>
    </source>
</evidence>
<dbReference type="RefSeq" id="XP_004829889.1">
    <property type="nucleotide sequence ID" value="XM_004829832.1"/>
</dbReference>
<organism evidence="3 4">
    <name type="scientific">Theileria equi strain WA</name>
    <dbReference type="NCBI Taxonomy" id="1537102"/>
    <lineage>
        <taxon>Eukaryota</taxon>
        <taxon>Sar</taxon>
        <taxon>Alveolata</taxon>
        <taxon>Apicomplexa</taxon>
        <taxon>Aconoidasida</taxon>
        <taxon>Piroplasmida</taxon>
        <taxon>Theileriidae</taxon>
        <taxon>Theileria</taxon>
    </lineage>
</organism>
<dbReference type="Pfam" id="PF02598">
    <property type="entry name" value="Methyltrn_RNA_3"/>
    <property type="match status" value="1"/>
</dbReference>
<evidence type="ECO:0000256" key="2">
    <source>
        <dbReference type="SAM" id="MobiDB-lite"/>
    </source>
</evidence>
<feature type="compositionally biased region" description="Polar residues" evidence="2">
    <location>
        <begin position="1"/>
        <end position="15"/>
    </location>
</feature>
<name>L0AY88_THEEQ</name>
<feature type="compositionally biased region" description="Basic and acidic residues" evidence="2">
    <location>
        <begin position="33"/>
        <end position="48"/>
    </location>
</feature>
<gene>
    <name evidence="3" type="ORF">BEWA_030760</name>
</gene>
<evidence type="ECO:0000313" key="4">
    <source>
        <dbReference type="Proteomes" id="UP000031512"/>
    </source>
</evidence>
<dbReference type="InterPro" id="IPR029028">
    <property type="entry name" value="Alpha/beta_knot_MTases"/>
</dbReference>
<dbReference type="GeneID" id="15803352"/>
<dbReference type="EMBL" id="CP001669">
    <property type="protein sequence ID" value="AFZ80223.1"/>
    <property type="molecule type" value="Genomic_DNA"/>
</dbReference>
<dbReference type="PANTHER" id="PTHR12150">
    <property type="entry name" value="CLASS IV SAM-BINDING METHYLTRANSFERASE-RELATED"/>
    <property type="match status" value="1"/>
</dbReference>
<dbReference type="AlphaFoldDB" id="L0AY88"/>
<dbReference type="VEuPathDB" id="PiroplasmaDB:BEWA_030760"/>
<dbReference type="InterPro" id="IPR003750">
    <property type="entry name" value="Put_MeTrfase-C9orf114-like"/>
</dbReference>
<evidence type="ECO:0000313" key="3">
    <source>
        <dbReference type="EMBL" id="AFZ80223.1"/>
    </source>
</evidence>
<dbReference type="SUPFAM" id="SSF75217">
    <property type="entry name" value="alpha/beta knot"/>
    <property type="match status" value="1"/>
</dbReference>
<dbReference type="KEGG" id="beq:BEWA_030760"/>
<comment type="similarity">
    <text evidence="1">Belongs to the class IV-like SAM-binding methyltransferase superfamily.</text>
</comment>
<dbReference type="Gene3D" id="3.40.1280.10">
    <property type="match status" value="2"/>
</dbReference>
<dbReference type="CDD" id="cd18086">
    <property type="entry name" value="HsC9orf114-like"/>
    <property type="match status" value="1"/>
</dbReference>
<sequence length="388" mass="44489">MEDDSYSNIDLNLKSTEPKKKAKKRHMLQKPGEVAKPEGKQAKHKKEDDGLSSIQLFKEIPQKIPFMGRPREHTISVALPASLVQNVQSEELRAYVIGNIARTLTIYGINEVVLYNDMGNEGTKWQDHFALNLRYLETPQYLRRYLYPMNYALKYAGLQNPLDAPHHLRSNEWLPYREGVIKLIPKSQCGKHNKFFAECGLFRNVEIKNISALSSIYGVDHVTDDGDEEIYQRVTIRLDGSSLTQCKQYWKNNKLGSTDSGNYSLSGYIVSPEEPLQRAGLYWGYTVREADSFEQVLVECPFNDSGEYDYKIGTSERGELFGPNTKLPKYKNLLVVFGPVNGLEHIMENPSDKFDKYYNFCLHQKSRTIRTEEALSISLAIMNFVSPY</sequence>